<protein>
    <submittedName>
        <fullName evidence="1">Uncharacterized protein</fullName>
    </submittedName>
</protein>
<dbReference type="InterPro" id="IPR015943">
    <property type="entry name" value="WD40/YVTN_repeat-like_dom_sf"/>
</dbReference>
<accession>A0A0F9K6F5</accession>
<dbReference type="SUPFAM" id="SSF110296">
    <property type="entry name" value="Oligoxyloglucan reducing end-specific cellobiohydrolase"/>
    <property type="match status" value="1"/>
</dbReference>
<comment type="caution">
    <text evidence="1">The sequence shown here is derived from an EMBL/GenBank/DDBJ whole genome shotgun (WGS) entry which is preliminary data.</text>
</comment>
<organism evidence="1">
    <name type="scientific">marine sediment metagenome</name>
    <dbReference type="NCBI Taxonomy" id="412755"/>
    <lineage>
        <taxon>unclassified sequences</taxon>
        <taxon>metagenomes</taxon>
        <taxon>ecological metagenomes</taxon>
    </lineage>
</organism>
<dbReference type="Gene3D" id="2.60.40.10">
    <property type="entry name" value="Immunoglobulins"/>
    <property type="match status" value="1"/>
</dbReference>
<sequence>MPSITDIYEGNDTRRLTHRVVIATDEQLAGVQEIDVQFAPAKVPTATVRIAHPAPDEAVFFTDIYIDLGFDGVTRRVFTGKIWNVRSDAQGTVLKCVGKSWPLDTDYRKVVVTLSSTTSAAAVASLLDELGITDYKINITAWTIATLLDQTLEFKTYGEAIMHIVEVDGGKWFEAPTGTVMVTAWDAIPSGTAARSYFSMQLTGLVEKYPADAGISSGRPRLRRARKTEQVEDVKNRVFVRGATITTVDGDGVETPSDIEISASAPSEWVLHADGSQSFNDLLFANELIETEAKATEVAVRLVTLHNRLGVLGSIVVDGDPRLNIAETVQVEDLDYSGMSGNWFVEAYSLVLTPAAFVSEIELRGGADIGSTINIFPIPLFNTRIEREVIGDRVWAVVTFDATNSHDPDGSIASYSWADNQAPQLATGSDVVFSIRVDPSTLSDPWDVTLTVTDNDGEAVALTRTVDIGQGEEDVYIPVVYTAFDIAFSCTPDGGTTWNDQAFPGGGVRSVACWPNAIPGRACFGTDDGQIYLTTDFCASALAQSIAIAGGDNAIVDIEWDWRAPALVWAVTQDGRLYLSQDSGATFDLYADVKEKLDIAGLRINHIGMPGAGGLWLYGGNGAGIPVMAYLRNVGGQEWGLAALGGDLLDDVIGTLTADLFIADAADRGSGLAIILNSATFTPAVYFNDDPNGDGANWTRATGLPAKSQGIWIDYDLEDDRFAFQFNDEVVYLGNVNFGVDPPVMAVSSAVGALDAGDVPNHGMVLTTAFGNPFDGAYLVAGGT</sequence>
<reference evidence="1" key="1">
    <citation type="journal article" date="2015" name="Nature">
        <title>Complex archaea that bridge the gap between prokaryotes and eukaryotes.</title>
        <authorList>
            <person name="Spang A."/>
            <person name="Saw J.H."/>
            <person name="Jorgensen S.L."/>
            <person name="Zaremba-Niedzwiedzka K."/>
            <person name="Martijn J."/>
            <person name="Lind A.E."/>
            <person name="van Eijk R."/>
            <person name="Schleper C."/>
            <person name="Guy L."/>
            <person name="Ettema T.J."/>
        </authorList>
    </citation>
    <scope>NUCLEOTIDE SEQUENCE</scope>
</reference>
<name>A0A0F9K6F5_9ZZZZ</name>
<evidence type="ECO:0000313" key="1">
    <source>
        <dbReference type="EMBL" id="KKM77583.1"/>
    </source>
</evidence>
<dbReference type="AlphaFoldDB" id="A0A0F9K6F5"/>
<gene>
    <name evidence="1" type="ORF">LCGC14_1368560</name>
</gene>
<dbReference type="EMBL" id="LAZR01008620">
    <property type="protein sequence ID" value="KKM77583.1"/>
    <property type="molecule type" value="Genomic_DNA"/>
</dbReference>
<dbReference type="InterPro" id="IPR013783">
    <property type="entry name" value="Ig-like_fold"/>
</dbReference>
<dbReference type="Gene3D" id="2.130.10.10">
    <property type="entry name" value="YVTN repeat-like/Quinoprotein amine dehydrogenase"/>
    <property type="match status" value="1"/>
</dbReference>
<proteinExistence type="predicted"/>